<evidence type="ECO:0008006" key="4">
    <source>
        <dbReference type="Google" id="ProtNLM"/>
    </source>
</evidence>
<gene>
    <name evidence="2" type="ORF">CH341_19075</name>
</gene>
<keyword evidence="1" id="KW-0472">Membrane</keyword>
<protein>
    <recommendedName>
        <fullName evidence="4">Glycosyltransferase RgtA/B/C/D-like domain-containing protein</fullName>
    </recommendedName>
</protein>
<evidence type="ECO:0000313" key="3">
    <source>
        <dbReference type="Proteomes" id="UP000249130"/>
    </source>
</evidence>
<accession>A0A327KUE0</accession>
<feature type="transmembrane region" description="Helical" evidence="1">
    <location>
        <begin position="131"/>
        <end position="149"/>
    </location>
</feature>
<feature type="transmembrane region" description="Helical" evidence="1">
    <location>
        <begin position="180"/>
        <end position="198"/>
    </location>
</feature>
<dbReference type="AlphaFoldDB" id="A0A327KUE0"/>
<keyword evidence="1" id="KW-0812">Transmembrane</keyword>
<feature type="transmembrane region" description="Helical" evidence="1">
    <location>
        <begin position="280"/>
        <end position="297"/>
    </location>
</feature>
<name>A0A327KUE0_9BRAD</name>
<reference evidence="2 3" key="1">
    <citation type="submission" date="2017-07" db="EMBL/GenBank/DDBJ databases">
        <title>Draft Genome Sequences of Select Purple Nonsulfur Bacteria.</title>
        <authorList>
            <person name="Lasarre B."/>
            <person name="Mckinlay J.B."/>
        </authorList>
    </citation>
    <scope>NUCLEOTIDE SEQUENCE [LARGE SCALE GENOMIC DNA]</scope>
    <source>
        <strain evidence="2 3">DSM 5909</strain>
    </source>
</reference>
<evidence type="ECO:0000313" key="2">
    <source>
        <dbReference type="EMBL" id="RAI42530.1"/>
    </source>
</evidence>
<organism evidence="2 3">
    <name type="scientific">Rhodoplanes roseus</name>
    <dbReference type="NCBI Taxonomy" id="29409"/>
    <lineage>
        <taxon>Bacteria</taxon>
        <taxon>Pseudomonadati</taxon>
        <taxon>Pseudomonadota</taxon>
        <taxon>Alphaproteobacteria</taxon>
        <taxon>Hyphomicrobiales</taxon>
        <taxon>Nitrobacteraceae</taxon>
        <taxon>Rhodoplanes</taxon>
    </lineage>
</organism>
<feature type="transmembrane region" description="Helical" evidence="1">
    <location>
        <begin position="361"/>
        <end position="382"/>
    </location>
</feature>
<feature type="transmembrane region" description="Helical" evidence="1">
    <location>
        <begin position="210"/>
        <end position="234"/>
    </location>
</feature>
<evidence type="ECO:0000256" key="1">
    <source>
        <dbReference type="SAM" id="Phobius"/>
    </source>
</evidence>
<feature type="transmembrane region" description="Helical" evidence="1">
    <location>
        <begin position="334"/>
        <end position="355"/>
    </location>
</feature>
<proteinExistence type="predicted"/>
<comment type="caution">
    <text evidence="2">The sequence shown here is derived from an EMBL/GenBank/DDBJ whole genome shotgun (WGS) entry which is preliminary data.</text>
</comment>
<keyword evidence="3" id="KW-1185">Reference proteome</keyword>
<feature type="transmembrane region" description="Helical" evidence="1">
    <location>
        <begin position="303"/>
        <end position="322"/>
    </location>
</feature>
<feature type="transmembrane region" description="Helical" evidence="1">
    <location>
        <begin position="82"/>
        <end position="101"/>
    </location>
</feature>
<dbReference type="Proteomes" id="UP000249130">
    <property type="component" value="Unassembled WGS sequence"/>
</dbReference>
<sequence length="496" mass="53398">MRGREAAVFAAAAAVILLVRFASRMIGWQGVPDWHGWFDQGRYLAAARAFATLDLSSAQHHYPPLYALLAAPFVWLSPNDPFIAVNLICVAVAVYALVTLFGPLIGPLGAGVFAVGFLLLPRMLIETVVVPWNSTLATALLLVALGTLMRIERDGRVRLADAAVFGTALGLLVPTRPMDAMVACLLLPFWTALVWRAVPGTAAVRLRRWVGINLVAGSAVLLGPLLLVGSNLLIHGSIGSPYMGASMMFGLDGFAVRLVSLVSDSAPLYVEPASMLIARFPWLPPALGAAALCFLYGPLWLRAAVLLSLAQILVYASYLDLLPNGLYRYLNYHYFRWSLWLLFLMMPTAAVLTWRRLGRRSWIPGAAVAALSVLIACLQVTLSGQAVGTVRDGETLRVTLPPEPVRYVDLLGLTGDWQRTYFGNARATIDGRPLAFIRDVRALPLPGGTRLVFVEPRAGGTLSLPLTGWTLASDPPSGTAGTARIGLGVPTWLRGS</sequence>
<keyword evidence="1" id="KW-1133">Transmembrane helix</keyword>
<dbReference type="EMBL" id="NPEX01000146">
    <property type="protein sequence ID" value="RAI42530.1"/>
    <property type="molecule type" value="Genomic_DNA"/>
</dbReference>